<evidence type="ECO:0000313" key="3">
    <source>
        <dbReference type="Proteomes" id="UP000321464"/>
    </source>
</evidence>
<dbReference type="Gene3D" id="3.40.50.880">
    <property type="match status" value="1"/>
</dbReference>
<evidence type="ECO:0000259" key="1">
    <source>
        <dbReference type="Pfam" id="PF06283"/>
    </source>
</evidence>
<dbReference type="InterPro" id="IPR029062">
    <property type="entry name" value="Class_I_gatase-like"/>
</dbReference>
<dbReference type="EMBL" id="BJYR01000020">
    <property type="protein sequence ID" value="GEO01236.1"/>
    <property type="molecule type" value="Genomic_DNA"/>
</dbReference>
<sequence>MTHTLLVLSGGHPYEEGPWEAFLAAVADKLPGEWQVVHYVHPEAEERVAAGAADSADAALFYDMPGYTFADGTVKTAAPSDAFKAALERRFASGRGAVMMHHAIAGWAEWPQWSEWVGGRFLYQPGMVRGEAKLDSGYRHDVDYTAELVAEHPVLEGVPATFEVNDELYLGEVFEDSVTPLIRARHDYVAENFYSAAHAVAGRMFDNSDWPHPPGSNLVAWTKPVGAAQIVYCQFGDGPHTYANPVVRQIIANALQWTAHS</sequence>
<accession>A0A512ANG5</accession>
<comment type="caution">
    <text evidence="2">The sequence shown here is derived from an EMBL/GenBank/DDBJ whole genome shotgun (WGS) entry which is preliminary data.</text>
</comment>
<keyword evidence="3" id="KW-1185">Reference proteome</keyword>
<gene>
    <name evidence="2" type="ORF">NSE01_30680</name>
</gene>
<protein>
    <recommendedName>
        <fullName evidence="1">ThuA-like domain-containing protein</fullName>
    </recommendedName>
</protein>
<dbReference type="Pfam" id="PF06283">
    <property type="entry name" value="ThuA"/>
    <property type="match status" value="1"/>
</dbReference>
<dbReference type="InterPro" id="IPR029010">
    <property type="entry name" value="ThuA-like"/>
</dbReference>
<dbReference type="AlphaFoldDB" id="A0A512ANG5"/>
<dbReference type="RefSeq" id="WP_147160560.1">
    <property type="nucleotide sequence ID" value="NZ_BJYR01000020.1"/>
</dbReference>
<dbReference type="OrthoDB" id="109511at2"/>
<organism evidence="2 3">
    <name type="scientific">Novosphingobium sediminis</name>
    <dbReference type="NCBI Taxonomy" id="707214"/>
    <lineage>
        <taxon>Bacteria</taxon>
        <taxon>Pseudomonadati</taxon>
        <taxon>Pseudomonadota</taxon>
        <taxon>Alphaproteobacteria</taxon>
        <taxon>Sphingomonadales</taxon>
        <taxon>Sphingomonadaceae</taxon>
        <taxon>Novosphingobium</taxon>
    </lineage>
</organism>
<reference evidence="2 3" key="1">
    <citation type="submission" date="2019-07" db="EMBL/GenBank/DDBJ databases">
        <title>Whole genome shotgun sequence of Novosphingobium sediminis NBRC 106119.</title>
        <authorList>
            <person name="Hosoyama A."/>
            <person name="Uohara A."/>
            <person name="Ohji S."/>
            <person name="Ichikawa N."/>
        </authorList>
    </citation>
    <scope>NUCLEOTIDE SEQUENCE [LARGE SCALE GENOMIC DNA]</scope>
    <source>
        <strain evidence="2 3">NBRC 106119</strain>
    </source>
</reference>
<dbReference type="SUPFAM" id="SSF52317">
    <property type="entry name" value="Class I glutamine amidotransferase-like"/>
    <property type="match status" value="1"/>
</dbReference>
<name>A0A512ANG5_9SPHN</name>
<evidence type="ECO:0000313" key="2">
    <source>
        <dbReference type="EMBL" id="GEO01236.1"/>
    </source>
</evidence>
<feature type="domain" description="ThuA-like" evidence="1">
    <location>
        <begin position="80"/>
        <end position="258"/>
    </location>
</feature>
<dbReference type="Proteomes" id="UP000321464">
    <property type="component" value="Unassembled WGS sequence"/>
</dbReference>
<proteinExistence type="predicted"/>